<protein>
    <submittedName>
        <fullName evidence="2">Uncharacterized protein</fullName>
    </submittedName>
</protein>
<reference evidence="2" key="1">
    <citation type="submission" date="2023-08" db="EMBL/GenBank/DDBJ databases">
        <authorList>
            <person name="Chen Y."/>
            <person name="Shah S."/>
            <person name="Dougan E. K."/>
            <person name="Thang M."/>
            <person name="Chan C."/>
        </authorList>
    </citation>
    <scope>NUCLEOTIDE SEQUENCE</scope>
</reference>
<keyword evidence="3" id="KW-1185">Reference proteome</keyword>
<comment type="caution">
    <text evidence="2">The sequence shown here is derived from an EMBL/GenBank/DDBJ whole genome shotgun (WGS) entry which is preliminary data.</text>
</comment>
<sequence>MNCTRYVAPTIEAGVTSVSMRGLNRQTSRDSLVQLLSAAAQLMGERPKHDFVYLPWATRKACNIGLAFVNFEDHDSCKRFFEALHRYPDLLTDFEFRQIIPALIQGRGNNLRDTIDKRGPGILEVDDAPLVFQGGQQISLFDVVQQELPDVWQQIQEETYIKPVRSEPRLVGLQQPHTWPAGAPQAAICGNLAQHGYRMPRYPPPAREASEGASSFSGTSGTRQGPATAQGTTSSSSGVSPPVQPGIASGSPPANALPLPRKLIGEPARGR</sequence>
<dbReference type="SUPFAM" id="SSF54928">
    <property type="entry name" value="RNA-binding domain, RBD"/>
    <property type="match status" value="1"/>
</dbReference>
<accession>A0AA36MGQ4</accession>
<name>A0AA36MGQ4_9DINO</name>
<dbReference type="AlphaFoldDB" id="A0AA36MGQ4"/>
<dbReference type="InterPro" id="IPR035979">
    <property type="entry name" value="RBD_domain_sf"/>
</dbReference>
<gene>
    <name evidence="2" type="ORF">EVOR1521_LOCUS1671</name>
</gene>
<evidence type="ECO:0000313" key="3">
    <source>
        <dbReference type="Proteomes" id="UP001178507"/>
    </source>
</evidence>
<dbReference type="GO" id="GO:0003676">
    <property type="term" value="F:nucleic acid binding"/>
    <property type="evidence" value="ECO:0007669"/>
    <property type="project" value="InterPro"/>
</dbReference>
<evidence type="ECO:0000313" key="2">
    <source>
        <dbReference type="EMBL" id="CAJ1371354.1"/>
    </source>
</evidence>
<evidence type="ECO:0000256" key="1">
    <source>
        <dbReference type="SAM" id="MobiDB-lite"/>
    </source>
</evidence>
<dbReference type="Proteomes" id="UP001178507">
    <property type="component" value="Unassembled WGS sequence"/>
</dbReference>
<organism evidence="2 3">
    <name type="scientific">Effrenium voratum</name>
    <dbReference type="NCBI Taxonomy" id="2562239"/>
    <lineage>
        <taxon>Eukaryota</taxon>
        <taxon>Sar</taxon>
        <taxon>Alveolata</taxon>
        <taxon>Dinophyceae</taxon>
        <taxon>Suessiales</taxon>
        <taxon>Symbiodiniaceae</taxon>
        <taxon>Effrenium</taxon>
    </lineage>
</organism>
<dbReference type="EMBL" id="CAUJNA010000069">
    <property type="protein sequence ID" value="CAJ1371354.1"/>
    <property type="molecule type" value="Genomic_DNA"/>
</dbReference>
<feature type="compositionally biased region" description="Polar residues" evidence="1">
    <location>
        <begin position="212"/>
        <end position="223"/>
    </location>
</feature>
<feature type="compositionally biased region" description="Low complexity" evidence="1">
    <location>
        <begin position="225"/>
        <end position="241"/>
    </location>
</feature>
<feature type="region of interest" description="Disordered" evidence="1">
    <location>
        <begin position="199"/>
        <end position="271"/>
    </location>
</feature>
<proteinExistence type="predicted"/>